<gene>
    <name evidence="3" type="ORF">SAMN05216283_10138</name>
</gene>
<evidence type="ECO:0000259" key="1">
    <source>
        <dbReference type="Pfam" id="PF16403"/>
    </source>
</evidence>
<evidence type="ECO:0000313" key="4">
    <source>
        <dbReference type="Proteomes" id="UP000198964"/>
    </source>
</evidence>
<protein>
    <recommendedName>
        <fullName evidence="5">Pesticidal crystal protein Cry22Aa Ig-like domain-containing protein</fullName>
    </recommendedName>
</protein>
<name>A0A1I2A737_9BACT</name>
<feature type="domain" description="Pesticidal crystal protein Cry22Aa Ig-like" evidence="1">
    <location>
        <begin position="49"/>
        <end position="110"/>
    </location>
</feature>
<evidence type="ECO:0008006" key="5">
    <source>
        <dbReference type="Google" id="ProtNLM"/>
    </source>
</evidence>
<dbReference type="RefSeq" id="WP_093917803.1">
    <property type="nucleotide sequence ID" value="NZ_FONW01000001.1"/>
</dbReference>
<dbReference type="PROSITE" id="PS51257">
    <property type="entry name" value="PROKAR_LIPOPROTEIN"/>
    <property type="match status" value="1"/>
</dbReference>
<proteinExistence type="predicted"/>
<keyword evidence="4" id="KW-1185">Reference proteome</keyword>
<sequence length="244" mass="26517">MKSIYSLISMIVLLSLFTSCDKESEGWSTTITHYVTFSFDMAEGTDQLGNNKIIIDKGEAYDVNQNFAAMEGETDVIDKVSIDGSVDGNTPGYYVVDYSAINNDGYSAAASIGVFVSNPDITTDFSGSYSGDVYRTPTGGSYEDSPVTIKKITDGIFYIDRLLGSYYYDGVGYKIYGNYFVHGFVRLNADNTLTHLASISPAWQDTLGGEGIVDGKYDPETGVITFGSIYAGGRTFHVTLTPNE</sequence>
<dbReference type="Gene3D" id="2.60.40.10">
    <property type="entry name" value="Immunoglobulins"/>
    <property type="match status" value="1"/>
</dbReference>
<dbReference type="InterPro" id="IPR013783">
    <property type="entry name" value="Ig-like_fold"/>
</dbReference>
<evidence type="ECO:0000313" key="3">
    <source>
        <dbReference type="EMBL" id="SFE39587.1"/>
    </source>
</evidence>
<dbReference type="InterPro" id="IPR032180">
    <property type="entry name" value="BT_2262-like_C"/>
</dbReference>
<organism evidence="3 4">
    <name type="scientific">Sunxiuqinia elliptica</name>
    <dbReference type="NCBI Taxonomy" id="655355"/>
    <lineage>
        <taxon>Bacteria</taxon>
        <taxon>Pseudomonadati</taxon>
        <taxon>Bacteroidota</taxon>
        <taxon>Bacteroidia</taxon>
        <taxon>Marinilabiliales</taxon>
        <taxon>Prolixibacteraceae</taxon>
        <taxon>Sunxiuqinia</taxon>
    </lineage>
</organism>
<dbReference type="AlphaFoldDB" id="A0A1I2A737"/>
<dbReference type="STRING" id="655355.SAMN05216283_10138"/>
<dbReference type="Pfam" id="PF16404">
    <property type="entry name" value="BT_2262-like_C"/>
    <property type="match status" value="1"/>
</dbReference>
<accession>A0A1I2A737</accession>
<reference evidence="3 4" key="1">
    <citation type="submission" date="2016-10" db="EMBL/GenBank/DDBJ databases">
        <authorList>
            <person name="de Groot N.N."/>
        </authorList>
    </citation>
    <scope>NUCLEOTIDE SEQUENCE [LARGE SCALE GENOMIC DNA]</scope>
    <source>
        <strain evidence="3 4">CGMCC 1.9156</strain>
    </source>
</reference>
<dbReference type="Pfam" id="PF16403">
    <property type="entry name" value="Bact_surface_Ig-like"/>
    <property type="match status" value="1"/>
</dbReference>
<dbReference type="InterPro" id="IPR032179">
    <property type="entry name" value="Cry22Aa_Ig-like"/>
</dbReference>
<feature type="domain" description="BT-2262-like C-terminal" evidence="2">
    <location>
        <begin position="121"/>
        <end position="240"/>
    </location>
</feature>
<dbReference type="EMBL" id="FONW01000001">
    <property type="protein sequence ID" value="SFE39587.1"/>
    <property type="molecule type" value="Genomic_DNA"/>
</dbReference>
<evidence type="ECO:0000259" key="2">
    <source>
        <dbReference type="Pfam" id="PF16404"/>
    </source>
</evidence>
<dbReference type="Proteomes" id="UP000198964">
    <property type="component" value="Unassembled WGS sequence"/>
</dbReference>